<feature type="binding site" evidence="4">
    <location>
        <position position="7"/>
    </location>
    <ligand>
        <name>a divalent metal cation</name>
        <dbReference type="ChEBI" id="CHEBI:60240"/>
        <label>1</label>
    </ligand>
</feature>
<dbReference type="Proteomes" id="UP000077177">
    <property type="component" value="Chromosome"/>
</dbReference>
<name>A0A172TVM5_9BACT</name>
<feature type="binding site" evidence="4">
    <location>
        <position position="9"/>
    </location>
    <ligand>
        <name>a divalent metal cation</name>
        <dbReference type="ChEBI" id="CHEBI:60240"/>
        <label>1</label>
    </ligand>
</feature>
<evidence type="ECO:0000256" key="3">
    <source>
        <dbReference type="ARBA" id="ARBA00022801"/>
    </source>
</evidence>
<evidence type="ECO:0000313" key="6">
    <source>
        <dbReference type="Proteomes" id="UP000077177"/>
    </source>
</evidence>
<dbReference type="GO" id="GO:0016788">
    <property type="term" value="F:hydrolase activity, acting on ester bonds"/>
    <property type="evidence" value="ECO:0007669"/>
    <property type="project" value="InterPro"/>
</dbReference>
<feature type="binding site" evidence="4">
    <location>
        <position position="93"/>
    </location>
    <ligand>
        <name>a divalent metal cation</name>
        <dbReference type="ChEBI" id="CHEBI:60240"/>
        <label>1</label>
    </ligand>
</feature>
<dbReference type="PROSITE" id="PS01090">
    <property type="entry name" value="TATD_2"/>
    <property type="match status" value="1"/>
</dbReference>
<dbReference type="NCBIfam" id="TIGR00010">
    <property type="entry name" value="YchF/TatD family DNA exonuclease"/>
    <property type="match status" value="1"/>
</dbReference>
<dbReference type="GO" id="GO:0046872">
    <property type="term" value="F:metal ion binding"/>
    <property type="evidence" value="ECO:0007669"/>
    <property type="project" value="UniProtKB-KW"/>
</dbReference>
<protein>
    <submittedName>
        <fullName evidence="5">Hydrolase TatD</fullName>
    </submittedName>
</protein>
<dbReference type="InterPro" id="IPR018228">
    <property type="entry name" value="DNase_TatD-rel_CS"/>
</dbReference>
<dbReference type="Pfam" id="PF01026">
    <property type="entry name" value="TatD_DNase"/>
    <property type="match status" value="1"/>
</dbReference>
<reference evidence="5 6" key="2">
    <citation type="journal article" date="2016" name="Int. J. Syst. Evol. Microbiol.">
        <title>Flavisolibacter tropicus sp. nov., isolated from tropical soil.</title>
        <authorList>
            <person name="Lee J.J."/>
            <person name="Kang M.S."/>
            <person name="Kim G.S."/>
            <person name="Lee C.S."/>
            <person name="Lim S."/>
            <person name="Lee J."/>
            <person name="Roh S.H."/>
            <person name="Kang H."/>
            <person name="Ha J.M."/>
            <person name="Bae S."/>
            <person name="Jung H.Y."/>
            <person name="Kim M.K."/>
        </authorList>
    </citation>
    <scope>NUCLEOTIDE SEQUENCE [LARGE SCALE GENOMIC DNA]</scope>
    <source>
        <strain evidence="5 6">LCS9</strain>
    </source>
</reference>
<feature type="binding site" evidence="4">
    <location>
        <position position="129"/>
    </location>
    <ligand>
        <name>a divalent metal cation</name>
        <dbReference type="ChEBI" id="CHEBI:60240"/>
        <label>2</label>
    </ligand>
</feature>
<dbReference type="PIRSF" id="PIRSF005902">
    <property type="entry name" value="DNase_TatD"/>
    <property type="match status" value="1"/>
</dbReference>
<dbReference type="KEGG" id="fla:SY85_11845"/>
<evidence type="ECO:0000256" key="1">
    <source>
        <dbReference type="ARBA" id="ARBA00009275"/>
    </source>
</evidence>
<dbReference type="GO" id="GO:0005829">
    <property type="term" value="C:cytosol"/>
    <property type="evidence" value="ECO:0007669"/>
    <property type="project" value="TreeGrafter"/>
</dbReference>
<gene>
    <name evidence="5" type="ORF">SY85_11845</name>
</gene>
<dbReference type="FunFam" id="3.20.20.140:FF:000005">
    <property type="entry name" value="TatD family hydrolase"/>
    <property type="match status" value="1"/>
</dbReference>
<dbReference type="PANTHER" id="PTHR46124">
    <property type="entry name" value="D-AMINOACYL-TRNA DEACYLASE"/>
    <property type="match status" value="1"/>
</dbReference>
<dbReference type="CDD" id="cd01310">
    <property type="entry name" value="TatD_DNAse"/>
    <property type="match status" value="1"/>
</dbReference>
<reference evidence="6" key="1">
    <citation type="submission" date="2015-01" db="EMBL/GenBank/DDBJ databases">
        <title>Flavisolibacter sp./LCS9/ whole genome sequencing.</title>
        <authorList>
            <person name="Kim M.K."/>
            <person name="Srinivasan S."/>
            <person name="Lee J.-J."/>
        </authorList>
    </citation>
    <scope>NUCLEOTIDE SEQUENCE [LARGE SCALE GENOMIC DNA]</scope>
    <source>
        <strain evidence="6">LCS9</strain>
    </source>
</reference>
<dbReference type="RefSeq" id="WP_066404734.1">
    <property type="nucleotide sequence ID" value="NZ_CP011390.1"/>
</dbReference>
<sequence length="252" mass="28396">MHLIDSHAHIYVPEFDSERKALIEKATAQGVEQILMPAIDATTHQLMLQVEEDYPSCKAMMGLHPCSVNAEYKTELAIIKDWLERRSFIAIGEIGLDFYWDKTFTQQQYDCFHQQIEWALQYQLPIVIHSRDAVDEAIAVVKQYPTLRGVFHCFSGTIAQAEQIMALNFMLGIGGVVTFKNAGLDKVVQHIGLDALILETDAPYLAPVPYRGKRNQVDYLPLVADKIASVTGKTIEEVAKITTQNTINLFNL</sequence>
<feature type="binding site" evidence="4">
    <location>
        <position position="152"/>
    </location>
    <ligand>
        <name>a divalent metal cation</name>
        <dbReference type="ChEBI" id="CHEBI:60240"/>
        <label>2</label>
    </ligand>
</feature>
<dbReference type="PANTHER" id="PTHR46124:SF4">
    <property type="entry name" value="HYDROLASE TATD"/>
    <property type="match status" value="1"/>
</dbReference>
<dbReference type="STRING" id="1492898.SY85_11845"/>
<evidence type="ECO:0000256" key="2">
    <source>
        <dbReference type="ARBA" id="ARBA00022723"/>
    </source>
</evidence>
<dbReference type="SUPFAM" id="SSF51556">
    <property type="entry name" value="Metallo-dependent hydrolases"/>
    <property type="match status" value="1"/>
</dbReference>
<keyword evidence="6" id="KW-1185">Reference proteome</keyword>
<proteinExistence type="inferred from homology"/>
<accession>A0A172TVM5</accession>
<dbReference type="InterPro" id="IPR001130">
    <property type="entry name" value="TatD-like"/>
</dbReference>
<keyword evidence="2 4" id="KW-0479">Metal-binding</keyword>
<evidence type="ECO:0000256" key="4">
    <source>
        <dbReference type="PIRSR" id="PIRSR005902-1"/>
    </source>
</evidence>
<dbReference type="InterPro" id="IPR032466">
    <property type="entry name" value="Metal_Hydrolase"/>
</dbReference>
<dbReference type="OrthoDB" id="9810005at2"/>
<dbReference type="EMBL" id="CP011390">
    <property type="protein sequence ID" value="ANE51090.1"/>
    <property type="molecule type" value="Genomic_DNA"/>
</dbReference>
<comment type="similarity">
    <text evidence="1">Belongs to the metallo-dependent hydrolases superfamily. TatD-type hydrolase family.</text>
</comment>
<dbReference type="AlphaFoldDB" id="A0A172TVM5"/>
<dbReference type="PATRIC" id="fig|1492898.3.peg.2558"/>
<evidence type="ECO:0000313" key="5">
    <source>
        <dbReference type="EMBL" id="ANE51090.1"/>
    </source>
</evidence>
<organism evidence="5 6">
    <name type="scientific">Flavisolibacter tropicus</name>
    <dbReference type="NCBI Taxonomy" id="1492898"/>
    <lineage>
        <taxon>Bacteria</taxon>
        <taxon>Pseudomonadati</taxon>
        <taxon>Bacteroidota</taxon>
        <taxon>Chitinophagia</taxon>
        <taxon>Chitinophagales</taxon>
        <taxon>Chitinophagaceae</taxon>
        <taxon>Flavisolibacter</taxon>
    </lineage>
</organism>
<dbReference type="InterPro" id="IPR015991">
    <property type="entry name" value="TatD/YcfH-like"/>
</dbReference>
<keyword evidence="3 5" id="KW-0378">Hydrolase</keyword>
<dbReference type="Gene3D" id="3.20.20.140">
    <property type="entry name" value="Metal-dependent hydrolases"/>
    <property type="match status" value="1"/>
</dbReference>
<dbReference type="GO" id="GO:0004536">
    <property type="term" value="F:DNA nuclease activity"/>
    <property type="evidence" value="ECO:0007669"/>
    <property type="project" value="InterPro"/>
</dbReference>
<feature type="binding site" evidence="4">
    <location>
        <position position="201"/>
    </location>
    <ligand>
        <name>a divalent metal cation</name>
        <dbReference type="ChEBI" id="CHEBI:60240"/>
        <label>1</label>
    </ligand>
</feature>